<feature type="domain" description="Helix-hairpin-helix DNA-binding motif class 1" evidence="2">
    <location>
        <begin position="90"/>
        <end position="109"/>
    </location>
</feature>
<dbReference type="InterPro" id="IPR003583">
    <property type="entry name" value="Hlx-hairpin-Hlx_DNA-bd_motif"/>
</dbReference>
<name>A0ABT0KR90_9GAMM</name>
<evidence type="ECO:0000313" key="3">
    <source>
        <dbReference type="EMBL" id="MCL1046124.1"/>
    </source>
</evidence>
<dbReference type="Pfam" id="PF12836">
    <property type="entry name" value="HHH_3"/>
    <property type="match status" value="1"/>
</dbReference>
<proteinExistence type="predicted"/>
<organism evidence="3 4">
    <name type="scientific">Shewanella electrodiphila</name>
    <dbReference type="NCBI Taxonomy" id="934143"/>
    <lineage>
        <taxon>Bacteria</taxon>
        <taxon>Pseudomonadati</taxon>
        <taxon>Pseudomonadota</taxon>
        <taxon>Gammaproteobacteria</taxon>
        <taxon>Alteromonadales</taxon>
        <taxon>Shewanellaceae</taxon>
        <taxon>Shewanella</taxon>
    </lineage>
</organism>
<protein>
    <submittedName>
        <fullName evidence="3">Helix-hairpin-helix domain-containing protein</fullName>
    </submittedName>
</protein>
<evidence type="ECO:0000259" key="2">
    <source>
        <dbReference type="SMART" id="SM00278"/>
    </source>
</evidence>
<gene>
    <name evidence="3" type="ORF">L2737_12395</name>
</gene>
<dbReference type="PANTHER" id="PTHR21180">
    <property type="entry name" value="ENDONUCLEASE/EXONUCLEASE/PHOSPHATASE FAMILY DOMAIN-CONTAINING PROTEIN 1"/>
    <property type="match status" value="1"/>
</dbReference>
<feature type="signal peptide" evidence="1">
    <location>
        <begin position="1"/>
        <end position="25"/>
    </location>
</feature>
<evidence type="ECO:0000256" key="1">
    <source>
        <dbReference type="SAM" id="SignalP"/>
    </source>
</evidence>
<accession>A0ABT0KR90</accession>
<dbReference type="InterPro" id="IPR051675">
    <property type="entry name" value="Endo/Exo/Phosphatase_dom_1"/>
</dbReference>
<evidence type="ECO:0000313" key="4">
    <source>
        <dbReference type="Proteomes" id="UP001202134"/>
    </source>
</evidence>
<dbReference type="Gene3D" id="1.10.150.280">
    <property type="entry name" value="AF1531-like domain"/>
    <property type="match status" value="1"/>
</dbReference>
<dbReference type="InterPro" id="IPR004509">
    <property type="entry name" value="Competence_ComEA_HhH"/>
</dbReference>
<dbReference type="SMART" id="SM00278">
    <property type="entry name" value="HhH1"/>
    <property type="match status" value="2"/>
</dbReference>
<dbReference type="RefSeq" id="WP_248955914.1">
    <property type="nucleotide sequence ID" value="NZ_JAKIKU010000006.1"/>
</dbReference>
<keyword evidence="1" id="KW-0732">Signal</keyword>
<comment type="caution">
    <text evidence="3">The sequence shown here is derived from an EMBL/GenBank/DDBJ whole genome shotgun (WGS) entry which is preliminary data.</text>
</comment>
<dbReference type="EMBL" id="JAKIKU010000006">
    <property type="protein sequence ID" value="MCL1046124.1"/>
    <property type="molecule type" value="Genomic_DNA"/>
</dbReference>
<dbReference type="NCBIfam" id="TIGR00426">
    <property type="entry name" value="competence protein ComEA helix-hairpin-helix repeat region"/>
    <property type="match status" value="1"/>
</dbReference>
<feature type="chain" id="PRO_5045287084" evidence="1">
    <location>
        <begin position="26"/>
        <end position="112"/>
    </location>
</feature>
<feature type="domain" description="Helix-hairpin-helix DNA-binding motif class 1" evidence="2">
    <location>
        <begin position="60"/>
        <end position="79"/>
    </location>
</feature>
<dbReference type="PANTHER" id="PTHR21180:SF32">
    <property type="entry name" value="ENDONUCLEASE_EXONUCLEASE_PHOSPHATASE FAMILY DOMAIN-CONTAINING PROTEIN 1"/>
    <property type="match status" value="1"/>
</dbReference>
<sequence>MKHPFLMGVMCVCVLSIGISQPSFAKEAIVAKQAQTQAKTTKAVNDIKLTKVNINKASAAELQQLKGIGESKAKAIVDYRAKHGKFSNLKQLSQVSGVGDKLIEQNAKQISF</sequence>
<dbReference type="Proteomes" id="UP001202134">
    <property type="component" value="Unassembled WGS sequence"/>
</dbReference>
<dbReference type="SUPFAM" id="SSF47781">
    <property type="entry name" value="RuvA domain 2-like"/>
    <property type="match status" value="1"/>
</dbReference>
<keyword evidence="4" id="KW-1185">Reference proteome</keyword>
<reference evidence="3 4" key="1">
    <citation type="submission" date="2022-01" db="EMBL/GenBank/DDBJ databases">
        <title>Whole genome-based taxonomy of the Shewanellaceae.</title>
        <authorList>
            <person name="Martin-Rodriguez A.J."/>
        </authorList>
    </citation>
    <scope>NUCLEOTIDE SEQUENCE [LARGE SCALE GENOMIC DNA]</scope>
    <source>
        <strain evidence="3 4">DSM 24955</strain>
    </source>
</reference>
<dbReference type="InterPro" id="IPR010994">
    <property type="entry name" value="RuvA_2-like"/>
</dbReference>